<name>A0A2U2N6V1_9GAMM</name>
<gene>
    <name evidence="2" type="ORF">DEM34_03835</name>
</gene>
<accession>A0A2U2N6V1</accession>
<feature type="compositionally biased region" description="Basic and acidic residues" evidence="1">
    <location>
        <begin position="184"/>
        <end position="194"/>
    </location>
</feature>
<dbReference type="Proteomes" id="UP000245474">
    <property type="component" value="Unassembled WGS sequence"/>
</dbReference>
<dbReference type="EMBL" id="QFFI01000004">
    <property type="protein sequence ID" value="PWG64935.1"/>
    <property type="molecule type" value="Genomic_DNA"/>
</dbReference>
<dbReference type="OrthoDB" id="1043330at2"/>
<dbReference type="Pfam" id="PF11655">
    <property type="entry name" value="DUF2589"/>
    <property type="match status" value="1"/>
</dbReference>
<evidence type="ECO:0000256" key="1">
    <source>
        <dbReference type="SAM" id="MobiDB-lite"/>
    </source>
</evidence>
<reference evidence="2 3" key="1">
    <citation type="submission" date="2018-05" db="EMBL/GenBank/DDBJ databases">
        <title>Spiribacter halobius sp. nov., a moderately halophilic bacterium isolated from marine solar saltern.</title>
        <authorList>
            <person name="Zheng W.-S."/>
            <person name="Lu D.-C."/>
            <person name="Du Z.-J."/>
        </authorList>
    </citation>
    <scope>NUCLEOTIDE SEQUENCE [LARGE SCALE GENOMIC DNA]</scope>
    <source>
        <strain evidence="2 3">E85</strain>
    </source>
</reference>
<feature type="region of interest" description="Disordered" evidence="1">
    <location>
        <begin position="175"/>
        <end position="201"/>
    </location>
</feature>
<dbReference type="RefSeq" id="WP_109676433.1">
    <property type="nucleotide sequence ID" value="NZ_CP086615.1"/>
</dbReference>
<protein>
    <recommendedName>
        <fullName evidence="4">DUF2589 domain-containing protein</fullName>
    </recommendedName>
</protein>
<evidence type="ECO:0000313" key="3">
    <source>
        <dbReference type="Proteomes" id="UP000245474"/>
    </source>
</evidence>
<organism evidence="2 3">
    <name type="scientific">Sediminicurvatus halobius</name>
    <dbReference type="NCBI Taxonomy" id="2182432"/>
    <lineage>
        <taxon>Bacteria</taxon>
        <taxon>Pseudomonadati</taxon>
        <taxon>Pseudomonadota</taxon>
        <taxon>Gammaproteobacteria</taxon>
        <taxon>Chromatiales</taxon>
        <taxon>Ectothiorhodospiraceae</taxon>
        <taxon>Sediminicurvatus</taxon>
    </lineage>
</organism>
<dbReference type="AlphaFoldDB" id="A0A2U2N6V1"/>
<proteinExistence type="predicted"/>
<evidence type="ECO:0008006" key="4">
    <source>
        <dbReference type="Google" id="ProtNLM"/>
    </source>
</evidence>
<comment type="caution">
    <text evidence="2">The sequence shown here is derived from an EMBL/GenBank/DDBJ whole genome shotgun (WGS) entry which is preliminary data.</text>
</comment>
<keyword evidence="3" id="KW-1185">Reference proteome</keyword>
<sequence>MADANRALQSLPFGTLIGGPLDAAVEAQAKAAMTTVKFIREVGFDKNGEVNSISFTATKGDNQTTITVPLLTIVPIPFLRIDEMSIDFKANITASEESHDESSASKESSVQAKVGGSYWFVKASMQASYSSKKDSRSTKDSRYSVEHTVDVHVHAVQDDVPGGLARMLAILTNTIEEPPAPAVEKPEKKEEATRNKPAAGG</sequence>
<dbReference type="InterPro" id="IPR024510">
    <property type="entry name" value="DUF2589"/>
</dbReference>
<evidence type="ECO:0000313" key="2">
    <source>
        <dbReference type="EMBL" id="PWG64935.1"/>
    </source>
</evidence>